<dbReference type="AlphaFoldDB" id="A0A4Q0YBE1"/>
<reference evidence="1 2" key="1">
    <citation type="submission" date="2017-10" db="EMBL/GenBank/DDBJ databases">
        <title>Genomics of the genus Arcobacter.</title>
        <authorList>
            <person name="Perez-Cataluna A."/>
            <person name="Figueras M.J."/>
        </authorList>
    </citation>
    <scope>NUCLEOTIDE SEQUENCE [LARGE SCALE GENOMIC DNA]</scope>
    <source>
        <strain evidence="1 2">CECT 8993</strain>
    </source>
</reference>
<comment type="caution">
    <text evidence="1">The sequence shown here is derived from an EMBL/GenBank/DDBJ whole genome shotgun (WGS) entry which is preliminary data.</text>
</comment>
<sequence>MKKIILVSFFIILLPLSIIIANKTYNISEEKLEQIAIKYGQKARKRVELWDSVIEGAKNKDILHKLKEVNDFWNKVQYKRDMVVWGKNDYWAAPFEFLSVGAGDCEDYAIAKYFSLRKLGVPDEKLRITYVKLIKAGTKYEEAHMVLTYYHSPESTPIVLDNVDRKLKLATKRKDLRPIYSFNASGLWQAKNKGQTSVRVGENNLRNWKSMMSRI</sequence>
<dbReference type="RefSeq" id="WP_128981507.1">
    <property type="nucleotide sequence ID" value="NZ_PDKJ01000008.1"/>
</dbReference>
<dbReference type="SUPFAM" id="SSF54001">
    <property type="entry name" value="Cysteine proteinases"/>
    <property type="match status" value="1"/>
</dbReference>
<dbReference type="Pfam" id="PF06035">
    <property type="entry name" value="Peptidase_C93"/>
    <property type="match status" value="1"/>
</dbReference>
<dbReference type="Gene3D" id="3.10.620.30">
    <property type="match status" value="1"/>
</dbReference>
<protein>
    <submittedName>
        <fullName evidence="1">Transglutaminase</fullName>
    </submittedName>
</protein>
<evidence type="ECO:0000313" key="2">
    <source>
        <dbReference type="Proteomes" id="UP000290172"/>
    </source>
</evidence>
<dbReference type="EMBL" id="PDKJ01000008">
    <property type="protein sequence ID" value="RXJ67612.1"/>
    <property type="molecule type" value="Genomic_DNA"/>
</dbReference>
<dbReference type="PANTHER" id="PTHR39327">
    <property type="match status" value="1"/>
</dbReference>
<organism evidence="1 2">
    <name type="scientific">Halarcobacter ebronensis</name>
    <dbReference type="NCBI Taxonomy" id="1462615"/>
    <lineage>
        <taxon>Bacteria</taxon>
        <taxon>Pseudomonadati</taxon>
        <taxon>Campylobacterota</taxon>
        <taxon>Epsilonproteobacteria</taxon>
        <taxon>Campylobacterales</taxon>
        <taxon>Arcobacteraceae</taxon>
        <taxon>Halarcobacter</taxon>
    </lineage>
</organism>
<dbReference type="InterPro" id="IPR010319">
    <property type="entry name" value="Transglutaminase-like_Cys_pept"/>
</dbReference>
<dbReference type="PANTHER" id="PTHR39327:SF1">
    <property type="entry name" value="BLR5470 PROTEIN"/>
    <property type="match status" value="1"/>
</dbReference>
<evidence type="ECO:0000313" key="1">
    <source>
        <dbReference type="EMBL" id="RXJ67612.1"/>
    </source>
</evidence>
<proteinExistence type="predicted"/>
<gene>
    <name evidence="1" type="ORF">CRV08_09590</name>
</gene>
<dbReference type="InterPro" id="IPR038765">
    <property type="entry name" value="Papain-like_cys_pep_sf"/>
</dbReference>
<name>A0A4Q0YBE1_9BACT</name>
<dbReference type="Proteomes" id="UP000290172">
    <property type="component" value="Unassembled WGS sequence"/>
</dbReference>
<accession>A0A4Q0YBE1</accession>